<name>A0ABU3WMW0_9NOCA</name>
<evidence type="ECO:0000313" key="2">
    <source>
        <dbReference type="EMBL" id="MDV2475316.1"/>
    </source>
</evidence>
<protein>
    <recommendedName>
        <fullName evidence="4">Integral membrane protein</fullName>
    </recommendedName>
</protein>
<accession>A0ABU3WMW0</accession>
<evidence type="ECO:0000313" key="3">
    <source>
        <dbReference type="Proteomes" id="UP001275440"/>
    </source>
</evidence>
<keyword evidence="1" id="KW-0812">Transmembrane</keyword>
<keyword evidence="3" id="KW-1185">Reference proteome</keyword>
<reference evidence="2 3" key="1">
    <citation type="submission" date="2019-10" db="EMBL/GenBank/DDBJ databases">
        <title>Draft Genome Assembly of Rhodococcus zopfii DSM44189.</title>
        <authorList>
            <person name="Sutton J.M."/>
            <person name="Akob D.M."/>
            <person name="Bushman T.J."/>
        </authorList>
    </citation>
    <scope>NUCLEOTIDE SEQUENCE [LARGE SCALE GENOMIC DNA]</scope>
    <source>
        <strain evidence="2 3">DSM 44189</strain>
    </source>
</reference>
<organism evidence="2 3">
    <name type="scientific">Rhodococcus zopfii</name>
    <dbReference type="NCBI Taxonomy" id="43772"/>
    <lineage>
        <taxon>Bacteria</taxon>
        <taxon>Bacillati</taxon>
        <taxon>Actinomycetota</taxon>
        <taxon>Actinomycetes</taxon>
        <taxon>Mycobacteriales</taxon>
        <taxon>Nocardiaceae</taxon>
        <taxon>Rhodococcus</taxon>
    </lineage>
</organism>
<proteinExistence type="predicted"/>
<gene>
    <name evidence="2" type="ORF">F8M49_07610</name>
</gene>
<evidence type="ECO:0000256" key="1">
    <source>
        <dbReference type="SAM" id="Phobius"/>
    </source>
</evidence>
<dbReference type="EMBL" id="WBMO01000001">
    <property type="protein sequence ID" value="MDV2475316.1"/>
    <property type="molecule type" value="Genomic_DNA"/>
</dbReference>
<keyword evidence="1" id="KW-1133">Transmembrane helix</keyword>
<evidence type="ECO:0008006" key="4">
    <source>
        <dbReference type="Google" id="ProtNLM"/>
    </source>
</evidence>
<feature type="transmembrane region" description="Helical" evidence="1">
    <location>
        <begin position="20"/>
        <end position="41"/>
    </location>
</feature>
<sequence>MTGAGGRGDDPRGDLPLGKLALAVVGSATVVLALVTVLMIVLQPSPVVGLIIVLVGIACAIAVMGLVSTRMTRRAYGRGDDRS</sequence>
<keyword evidence="1" id="KW-0472">Membrane</keyword>
<comment type="caution">
    <text evidence="2">The sequence shown here is derived from an EMBL/GenBank/DDBJ whole genome shotgun (WGS) entry which is preliminary data.</text>
</comment>
<feature type="transmembrane region" description="Helical" evidence="1">
    <location>
        <begin position="47"/>
        <end position="68"/>
    </location>
</feature>
<dbReference type="Proteomes" id="UP001275440">
    <property type="component" value="Unassembled WGS sequence"/>
</dbReference>